<comment type="caution">
    <text evidence="4">The sequence shown here is derived from an EMBL/GenBank/DDBJ whole genome shotgun (WGS) entry which is preliminary data.</text>
</comment>
<dbReference type="PANTHER" id="PTHR43684:SF1">
    <property type="entry name" value="ENOYL-COA DELTA ISOMERASE 2"/>
    <property type="match status" value="1"/>
</dbReference>
<evidence type="ECO:0000256" key="2">
    <source>
        <dbReference type="ARBA" id="ARBA00023140"/>
    </source>
</evidence>
<evidence type="ECO:0000256" key="3">
    <source>
        <dbReference type="ARBA" id="ARBA00023235"/>
    </source>
</evidence>
<dbReference type="InterPro" id="IPR051053">
    <property type="entry name" value="ECH/Chromodomain_protein"/>
</dbReference>
<keyword evidence="4" id="KW-0456">Lyase</keyword>
<dbReference type="SUPFAM" id="SSF52096">
    <property type="entry name" value="ClpP/crotonase"/>
    <property type="match status" value="1"/>
</dbReference>
<dbReference type="Proteomes" id="UP000218102">
    <property type="component" value="Unassembled WGS sequence"/>
</dbReference>
<dbReference type="AlphaFoldDB" id="A0A0B5KBJ6"/>
<reference evidence="4 5" key="1">
    <citation type="submission" date="2017-09" db="EMBL/GenBank/DDBJ databases">
        <authorList>
            <person name="Ehlers B."/>
            <person name="Leendertz F.H."/>
        </authorList>
    </citation>
    <scope>NUCLEOTIDE SEQUENCE [LARGE SCALE GENOMIC DNA]</scope>
    <source>
        <strain evidence="4 5">DJ-1</strain>
    </source>
</reference>
<dbReference type="EMBL" id="NTME01000017">
    <property type="protein sequence ID" value="PBJ94369.1"/>
    <property type="molecule type" value="Genomic_DNA"/>
</dbReference>
<dbReference type="InterPro" id="IPR001753">
    <property type="entry name" value="Enoyl-CoA_hydra/iso"/>
</dbReference>
<dbReference type="KEGG" id="ppj:RK21_01438"/>
<keyword evidence="3" id="KW-0413">Isomerase</keyword>
<gene>
    <name evidence="4" type="ORF">CMV24_16920</name>
</gene>
<dbReference type="Gene3D" id="3.90.226.10">
    <property type="entry name" value="2-enoyl-CoA Hydratase, Chain A, domain 1"/>
    <property type="match status" value="1"/>
</dbReference>
<comment type="subcellular location">
    <subcellularLocation>
        <location evidence="1">Peroxisome</location>
    </subcellularLocation>
</comment>
<dbReference type="PANTHER" id="PTHR43684">
    <property type="match status" value="1"/>
</dbReference>
<dbReference type="Pfam" id="PF00378">
    <property type="entry name" value="ECH_1"/>
    <property type="match status" value="1"/>
</dbReference>
<dbReference type="CDD" id="cd06558">
    <property type="entry name" value="crotonase-like"/>
    <property type="match status" value="1"/>
</dbReference>
<evidence type="ECO:0000313" key="4">
    <source>
        <dbReference type="EMBL" id="PBJ94369.1"/>
    </source>
</evidence>
<dbReference type="GO" id="GO:0004300">
    <property type="term" value="F:enoyl-CoA hydratase activity"/>
    <property type="evidence" value="ECO:0007669"/>
    <property type="project" value="UniProtKB-EC"/>
</dbReference>
<evidence type="ECO:0000313" key="5">
    <source>
        <dbReference type="Proteomes" id="UP000218102"/>
    </source>
</evidence>
<accession>A0A0B5KBJ6</accession>
<dbReference type="EC" id="4.2.1.17" evidence="4"/>
<dbReference type="RefSeq" id="WP_041505866.1">
    <property type="nucleotide sequence ID" value="NZ_CP010359.1"/>
</dbReference>
<keyword evidence="2" id="KW-0576">Peroxisome</keyword>
<sequence>MNDLITRDLDQGLLTLSFNRPDKLNAVNTAMYQQLGDLLLAAGEDPDVEAIIITGGPQCFTAGNDLRDFLDNPPADLDSPVFRLMRVVMGLDKPLIAAVSGAAIGIGATLLLHCDQVLVSRTTKLRIPFAPLGVCPEFGSSLLLPRLLGPARAARLLLANELLDGERMVAWGLANELHEDGEQCLAAARRLARQLQGYPQAALRISKRLLKDGQRAELEATVAREARLFIECLRTEEARAVLRGLIKD</sequence>
<protein>
    <submittedName>
        <fullName evidence="4">Enoyl-CoA hydratase</fullName>
        <ecNumber evidence="4">4.2.1.17</ecNumber>
    </submittedName>
</protein>
<dbReference type="GO" id="GO:0004165">
    <property type="term" value="F:delta(3)-delta(2)-enoyl-CoA isomerase activity"/>
    <property type="evidence" value="ECO:0007669"/>
    <property type="project" value="UniProtKB-ARBA"/>
</dbReference>
<organism evidence="4 5">
    <name type="scientific">Pseudomonas plecoglossicida</name>
    <dbReference type="NCBI Taxonomy" id="70775"/>
    <lineage>
        <taxon>Bacteria</taxon>
        <taxon>Pseudomonadati</taxon>
        <taxon>Pseudomonadota</taxon>
        <taxon>Gammaproteobacteria</taxon>
        <taxon>Pseudomonadales</taxon>
        <taxon>Pseudomonadaceae</taxon>
        <taxon>Pseudomonas</taxon>
    </lineage>
</organism>
<dbReference type="InterPro" id="IPR029045">
    <property type="entry name" value="ClpP/crotonase-like_dom_sf"/>
</dbReference>
<evidence type="ECO:0000256" key="1">
    <source>
        <dbReference type="ARBA" id="ARBA00004275"/>
    </source>
</evidence>
<name>A0A0B5KBJ6_PSEDL</name>
<proteinExistence type="predicted"/>